<dbReference type="GO" id="GO:0004089">
    <property type="term" value="F:carbonate dehydratase activity"/>
    <property type="evidence" value="ECO:0007669"/>
    <property type="project" value="InterPro"/>
</dbReference>
<feature type="binding site" evidence="3">
    <location>
        <position position="91"/>
    </location>
    <ligand>
        <name>Zn(2+)</name>
        <dbReference type="ChEBI" id="CHEBI:29105"/>
    </ligand>
</feature>
<proteinExistence type="inferred from homology"/>
<dbReference type="InterPro" id="IPR001765">
    <property type="entry name" value="Carbonic_anhydrase"/>
</dbReference>
<protein>
    <submittedName>
        <fullName evidence="4">Carbonic anhydrase</fullName>
    </submittedName>
</protein>
<keyword evidence="3" id="KW-0862">Zinc</keyword>
<evidence type="ECO:0000256" key="3">
    <source>
        <dbReference type="PIRSR" id="PIRSR601765-1"/>
    </source>
</evidence>
<sequence length="242" mass="25719">MSRRRVLYGGAVLAGGLLAGAGFVGGVAVGSSDRPELPPERTPRTPEEAWRLLMSGNERWASGGSIHPNQDVARRIEVAGGQTPYAVVVSCIDSRVPPEMVFDAGVGDVLAVRTAAHTVDPLVTAAIEYGPEDLRAPLVVVLGHQRCGAVTAAAQALSKQDRLPGGMQHIVLALRPAYLRMTGRGQVIVDPLLVESMVRDHTVTVARRLSRDPLLAPRIRAGGLRVVGAYYSLETGRVSRIV</sequence>
<dbReference type="PANTHER" id="PTHR11002:SF79">
    <property type="entry name" value="CARBONIC ANHYDRASE 2"/>
    <property type="match status" value="1"/>
</dbReference>
<feature type="binding site" evidence="3">
    <location>
        <position position="147"/>
    </location>
    <ligand>
        <name>Zn(2+)</name>
        <dbReference type="ChEBI" id="CHEBI:29105"/>
    </ligand>
</feature>
<evidence type="ECO:0000313" key="4">
    <source>
        <dbReference type="EMBL" id="GES00661.1"/>
    </source>
</evidence>
<organism evidence="4 5">
    <name type="scientific">Acrocarpospora corrugata</name>
    <dbReference type="NCBI Taxonomy" id="35763"/>
    <lineage>
        <taxon>Bacteria</taxon>
        <taxon>Bacillati</taxon>
        <taxon>Actinomycetota</taxon>
        <taxon>Actinomycetes</taxon>
        <taxon>Streptosporangiales</taxon>
        <taxon>Streptosporangiaceae</taxon>
        <taxon>Acrocarpospora</taxon>
    </lineage>
</organism>
<name>A0A5M3W0L8_9ACTN</name>
<comment type="caution">
    <text evidence="4">The sequence shown here is derived from an EMBL/GenBank/DDBJ whole genome shotgun (WGS) entry which is preliminary data.</text>
</comment>
<comment type="function">
    <text evidence="2">Catalyzes the reversible hydration of carbon dioxide to form bicarbonate.</text>
</comment>
<feature type="binding site" evidence="3">
    <location>
        <position position="144"/>
    </location>
    <ligand>
        <name>Zn(2+)</name>
        <dbReference type="ChEBI" id="CHEBI:29105"/>
    </ligand>
</feature>
<dbReference type="Proteomes" id="UP000334990">
    <property type="component" value="Unassembled WGS sequence"/>
</dbReference>
<dbReference type="InterPro" id="IPR036874">
    <property type="entry name" value="Carbonic_anhydrase_sf"/>
</dbReference>
<dbReference type="Gene3D" id="3.40.1050.10">
    <property type="entry name" value="Carbonic anhydrase"/>
    <property type="match status" value="1"/>
</dbReference>
<reference evidence="4 5" key="1">
    <citation type="submission" date="2019-10" db="EMBL/GenBank/DDBJ databases">
        <title>Whole genome shotgun sequence of Acrocarpospora corrugata NBRC 13972.</title>
        <authorList>
            <person name="Ichikawa N."/>
            <person name="Kimura A."/>
            <person name="Kitahashi Y."/>
            <person name="Komaki H."/>
            <person name="Oguchi A."/>
        </authorList>
    </citation>
    <scope>NUCLEOTIDE SEQUENCE [LARGE SCALE GENOMIC DNA]</scope>
    <source>
        <strain evidence="4 5">NBRC 13972</strain>
    </source>
</reference>
<comment type="cofactor">
    <cofactor evidence="3">
        <name>Zn(2+)</name>
        <dbReference type="ChEBI" id="CHEBI:29105"/>
    </cofactor>
    <text evidence="3">Binds 1 zinc ion per subunit.</text>
</comment>
<keyword evidence="3" id="KW-0479">Metal-binding</keyword>
<dbReference type="GO" id="GO:0008270">
    <property type="term" value="F:zinc ion binding"/>
    <property type="evidence" value="ECO:0007669"/>
    <property type="project" value="InterPro"/>
</dbReference>
<dbReference type="SUPFAM" id="SSF53056">
    <property type="entry name" value="beta-carbonic anhydrase, cab"/>
    <property type="match status" value="1"/>
</dbReference>
<keyword evidence="5" id="KW-1185">Reference proteome</keyword>
<dbReference type="PANTHER" id="PTHR11002">
    <property type="entry name" value="CARBONIC ANHYDRASE"/>
    <property type="match status" value="1"/>
</dbReference>
<dbReference type="AlphaFoldDB" id="A0A5M3W0L8"/>
<feature type="binding site" evidence="3">
    <location>
        <position position="93"/>
    </location>
    <ligand>
        <name>Zn(2+)</name>
        <dbReference type="ChEBI" id="CHEBI:29105"/>
    </ligand>
</feature>
<dbReference type="EMBL" id="BLAD01000046">
    <property type="protein sequence ID" value="GES00661.1"/>
    <property type="molecule type" value="Genomic_DNA"/>
</dbReference>
<evidence type="ECO:0000256" key="1">
    <source>
        <dbReference type="ARBA" id="ARBA00006217"/>
    </source>
</evidence>
<accession>A0A5M3W0L8</accession>
<dbReference type="SMART" id="SM00947">
    <property type="entry name" value="Pro_CA"/>
    <property type="match status" value="1"/>
</dbReference>
<evidence type="ECO:0000256" key="2">
    <source>
        <dbReference type="ARBA" id="ARBA00024993"/>
    </source>
</evidence>
<comment type="similarity">
    <text evidence="1">Belongs to the beta-class carbonic anhydrase family.</text>
</comment>
<evidence type="ECO:0000313" key="5">
    <source>
        <dbReference type="Proteomes" id="UP000334990"/>
    </source>
</evidence>
<gene>
    <name evidence="4" type="ORF">Acor_27250</name>
</gene>
<dbReference type="RefSeq" id="WP_344193914.1">
    <property type="nucleotide sequence ID" value="NZ_BAAABN010000098.1"/>
</dbReference>
<dbReference type="Pfam" id="PF00484">
    <property type="entry name" value="Pro_CA"/>
    <property type="match status" value="1"/>
</dbReference>